<keyword evidence="5 10" id="KW-0547">Nucleotide-binding</keyword>
<keyword evidence="9" id="KW-0802">TPR repeat</keyword>
<evidence type="ECO:0000256" key="3">
    <source>
        <dbReference type="ARBA" id="ARBA00006914"/>
    </source>
</evidence>
<dbReference type="GO" id="GO:0016887">
    <property type="term" value="F:ATP hydrolysis activity"/>
    <property type="evidence" value="ECO:0007669"/>
    <property type="project" value="InterPro"/>
</dbReference>
<sequence>MGQDQTKQQIEKGLHLYQSNQTEKALQVWMRVLEKSADPAGRFRVLGCLITAHAEMGRYKDMLKFAVVQIDTARELEDPDYLTEGYLNLARSNEKLCEFQKTISYCKTCLNMQGTTVSLQLNGQVSLSMGNAFLGLSVFQKALECFEKALRYAHNNDDKMLECRVCCSLGNFYAQIKESAAGKQRRPLRGGKMASVWDESEDGVGEEVLKMSTEEIVQRTRLLDSEIKIMKSEVLRVTHELQAMKDKIKENSEKIKVNKTLPYLVSNVIELLDVDPNDQEEDGANIDLDSQRKGKCAVIKTSTRQTYFLPVIGLVDAEKLKPGDLVGVNKDSYLILETLPTEYDSRVKAMEVDERPTEQYSDIGGLDKQIQELVEAIVLPMNHKEKFENLGIQPPKGVLMYGPPGTGKTLLARACAAQTKATFLKLAGPQLVQMFIGDGAKLVRDAFALAKEKAPSIIFIDELDAIGTKRFDSEKAGDREVQRTMLELLNQLDGFQPNTQVKVIAATNRVDILDPALLRSGRLDRKIEFPMPNEEARARIMQIHSRKMNVSPDVNYEELARCTDDFNGAQCKAVCVEAGMIALRRGATELTHEDYMEGILEVQAKKKANLQYYA</sequence>
<dbReference type="GO" id="GO:0007268">
    <property type="term" value="P:chemical synaptic transmission"/>
    <property type="evidence" value="ECO:0007669"/>
    <property type="project" value="InterPro"/>
</dbReference>
<dbReference type="SUPFAM" id="SSF52540">
    <property type="entry name" value="P-loop containing nucleoside triphosphate hydrolases"/>
    <property type="match status" value="1"/>
</dbReference>
<accession>A0A8C3CU76</accession>
<dbReference type="PROSITE" id="PS00405">
    <property type="entry name" value="43_KD_POSTSYNAPTIC"/>
    <property type="match status" value="1"/>
</dbReference>
<evidence type="ECO:0000256" key="8">
    <source>
        <dbReference type="ARBA" id="ARBA00023242"/>
    </source>
</evidence>
<dbReference type="PANTHER" id="PTHR23073">
    <property type="entry name" value="26S PROTEASOME REGULATORY SUBUNIT"/>
    <property type="match status" value="1"/>
</dbReference>
<evidence type="ECO:0000256" key="2">
    <source>
        <dbReference type="ARBA" id="ARBA00004496"/>
    </source>
</evidence>
<dbReference type="GO" id="GO:0005524">
    <property type="term" value="F:ATP binding"/>
    <property type="evidence" value="ECO:0007669"/>
    <property type="project" value="UniProtKB-KW"/>
</dbReference>
<dbReference type="InterPro" id="IPR027417">
    <property type="entry name" value="P-loop_NTPase"/>
</dbReference>
<dbReference type="SMART" id="SM00382">
    <property type="entry name" value="AAA"/>
    <property type="match status" value="1"/>
</dbReference>
<dbReference type="Ensembl" id="ENSCMMT00000028274.1">
    <property type="protein sequence ID" value="ENSCMMP00000025848.1"/>
    <property type="gene ID" value="ENSCMMG00000015817.1"/>
</dbReference>
<comment type="subcellular location">
    <subcellularLocation>
        <location evidence="2">Cytoplasm</location>
    </subcellularLocation>
    <subcellularLocation>
        <location evidence="1">Nucleus</location>
    </subcellularLocation>
</comment>
<dbReference type="PRINTS" id="PR00217">
    <property type="entry name" value="POSTSYNAPTIC"/>
</dbReference>
<dbReference type="InterPro" id="IPR012340">
    <property type="entry name" value="NA-bd_OB-fold"/>
</dbReference>
<reference evidence="12" key="2">
    <citation type="submission" date="2025-08" db="UniProtKB">
        <authorList>
            <consortium name="Ensembl"/>
        </authorList>
    </citation>
    <scope>IDENTIFICATION</scope>
</reference>
<dbReference type="Gene3D" id="1.10.8.60">
    <property type="match status" value="1"/>
</dbReference>
<dbReference type="InterPro" id="IPR011990">
    <property type="entry name" value="TPR-like_helical_dom_sf"/>
</dbReference>
<reference evidence="12" key="3">
    <citation type="submission" date="2025-09" db="UniProtKB">
        <authorList>
            <consortium name="Ensembl"/>
        </authorList>
    </citation>
    <scope>IDENTIFICATION</scope>
</reference>
<evidence type="ECO:0000313" key="13">
    <source>
        <dbReference type="Proteomes" id="UP000694556"/>
    </source>
</evidence>
<dbReference type="Proteomes" id="UP000694556">
    <property type="component" value="Chromosome 5"/>
</dbReference>
<proteinExistence type="inferred from homology"/>
<dbReference type="Gene3D" id="1.25.40.10">
    <property type="entry name" value="Tetratricopeptide repeat domain"/>
    <property type="match status" value="1"/>
</dbReference>
<dbReference type="PROSITE" id="PS50005">
    <property type="entry name" value="TPR"/>
    <property type="match status" value="1"/>
</dbReference>
<dbReference type="Gene3D" id="3.40.50.300">
    <property type="entry name" value="P-loop containing nucleotide triphosphate hydrolases"/>
    <property type="match status" value="1"/>
</dbReference>
<keyword evidence="8" id="KW-0539">Nucleus</keyword>
<dbReference type="InterPro" id="IPR003960">
    <property type="entry name" value="ATPase_AAA_CS"/>
</dbReference>
<keyword evidence="6 10" id="KW-0067">ATP-binding</keyword>
<dbReference type="InterPro" id="IPR003593">
    <property type="entry name" value="AAA+_ATPase"/>
</dbReference>
<dbReference type="FunFam" id="2.40.50.140:FF:000076">
    <property type="entry name" value="26S protease regulatory subunit 6A"/>
    <property type="match status" value="1"/>
</dbReference>
<dbReference type="InterPro" id="IPR001237">
    <property type="entry name" value="Postsynaptic"/>
</dbReference>
<dbReference type="InterPro" id="IPR050221">
    <property type="entry name" value="26S_Proteasome_ATPase"/>
</dbReference>
<dbReference type="GO" id="GO:0045202">
    <property type="term" value="C:synapse"/>
    <property type="evidence" value="ECO:0007669"/>
    <property type="project" value="InterPro"/>
</dbReference>
<dbReference type="Pfam" id="PF16450">
    <property type="entry name" value="Prot_ATP_ID_OB_C"/>
    <property type="match status" value="1"/>
</dbReference>
<dbReference type="Pfam" id="PF00004">
    <property type="entry name" value="AAA"/>
    <property type="match status" value="1"/>
</dbReference>
<dbReference type="FunFam" id="1.10.8.60:FF:000009">
    <property type="entry name" value="26S protease regulatory subunit 6A"/>
    <property type="match status" value="1"/>
</dbReference>
<dbReference type="GO" id="GO:0005634">
    <property type="term" value="C:nucleus"/>
    <property type="evidence" value="ECO:0007669"/>
    <property type="project" value="UniProtKB-SubCell"/>
</dbReference>
<evidence type="ECO:0000256" key="1">
    <source>
        <dbReference type="ARBA" id="ARBA00004123"/>
    </source>
</evidence>
<dbReference type="AlphaFoldDB" id="A0A8C3CU76"/>
<evidence type="ECO:0000313" key="12">
    <source>
        <dbReference type="Ensembl" id="ENSCMMP00000025848.1"/>
    </source>
</evidence>
<dbReference type="InterPro" id="IPR032501">
    <property type="entry name" value="Prot_ATP_ID_OB_2nd"/>
</dbReference>
<name>A0A8C3CU76_CAIMO</name>
<dbReference type="GO" id="GO:0043495">
    <property type="term" value="F:protein-membrane adaptor activity"/>
    <property type="evidence" value="ECO:0007669"/>
    <property type="project" value="InterPro"/>
</dbReference>
<dbReference type="InterPro" id="IPR018293">
    <property type="entry name" value="Postsynaptic_CS"/>
</dbReference>
<dbReference type="SUPFAM" id="SSF48452">
    <property type="entry name" value="TPR-like"/>
    <property type="match status" value="1"/>
</dbReference>
<dbReference type="Pfam" id="PF10579">
    <property type="entry name" value="Rapsyn_N"/>
    <property type="match status" value="1"/>
</dbReference>
<reference evidence="12" key="1">
    <citation type="submission" date="2018-09" db="EMBL/GenBank/DDBJ databases">
        <title>Common duck and Muscovy duck high density SNP chip.</title>
        <authorList>
            <person name="Vignal A."/>
            <person name="Thebault N."/>
            <person name="Warren W.C."/>
        </authorList>
    </citation>
    <scope>NUCLEOTIDE SEQUENCE [LARGE SCALE GENOMIC DNA]</scope>
</reference>
<dbReference type="InterPro" id="IPR019734">
    <property type="entry name" value="TPR_rpt"/>
</dbReference>
<dbReference type="GO" id="GO:0000502">
    <property type="term" value="C:proteasome complex"/>
    <property type="evidence" value="ECO:0007669"/>
    <property type="project" value="UniProtKB-KW"/>
</dbReference>
<keyword evidence="13" id="KW-1185">Reference proteome</keyword>
<dbReference type="PROSITE" id="PS00674">
    <property type="entry name" value="AAA"/>
    <property type="match status" value="1"/>
</dbReference>
<dbReference type="InterPro" id="IPR019568">
    <property type="entry name" value="Rapsyn_myristoylation/link_N"/>
</dbReference>
<keyword evidence="4" id="KW-0963">Cytoplasm</keyword>
<keyword evidence="7" id="KW-0647">Proteasome</keyword>
<comment type="similarity">
    <text evidence="3 10">Belongs to the AAA ATPase family.</text>
</comment>
<evidence type="ECO:0000256" key="7">
    <source>
        <dbReference type="ARBA" id="ARBA00022942"/>
    </source>
</evidence>
<feature type="repeat" description="TPR" evidence="9">
    <location>
        <begin position="123"/>
        <end position="156"/>
    </location>
</feature>
<evidence type="ECO:0000256" key="5">
    <source>
        <dbReference type="ARBA" id="ARBA00022741"/>
    </source>
</evidence>
<evidence type="ECO:0000256" key="10">
    <source>
        <dbReference type="RuleBase" id="RU003651"/>
    </source>
</evidence>
<organism evidence="12 13">
    <name type="scientific">Cairina moschata</name>
    <name type="common">Muscovy duck</name>
    <dbReference type="NCBI Taxonomy" id="8855"/>
    <lineage>
        <taxon>Eukaryota</taxon>
        <taxon>Metazoa</taxon>
        <taxon>Chordata</taxon>
        <taxon>Craniata</taxon>
        <taxon>Vertebrata</taxon>
        <taxon>Euteleostomi</taxon>
        <taxon>Archelosauria</taxon>
        <taxon>Archosauria</taxon>
        <taxon>Dinosauria</taxon>
        <taxon>Saurischia</taxon>
        <taxon>Theropoda</taxon>
        <taxon>Coelurosauria</taxon>
        <taxon>Aves</taxon>
        <taxon>Neognathae</taxon>
        <taxon>Galloanserae</taxon>
        <taxon>Anseriformes</taxon>
        <taxon>Anatidae</taxon>
        <taxon>Anatinae</taxon>
        <taxon>Cairina</taxon>
    </lineage>
</organism>
<dbReference type="FunFam" id="3.40.50.300:FF:000037">
    <property type="entry name" value="26S protease regulatory subunit 6A"/>
    <property type="match status" value="1"/>
</dbReference>
<dbReference type="GO" id="GO:0005737">
    <property type="term" value="C:cytoplasm"/>
    <property type="evidence" value="ECO:0007669"/>
    <property type="project" value="UniProtKB-SubCell"/>
</dbReference>
<dbReference type="GO" id="GO:0033130">
    <property type="term" value="F:acetylcholine receptor binding"/>
    <property type="evidence" value="ECO:0007669"/>
    <property type="project" value="InterPro"/>
</dbReference>
<feature type="domain" description="AAA+ ATPase" evidence="11">
    <location>
        <begin position="394"/>
        <end position="533"/>
    </location>
</feature>
<evidence type="ECO:0000256" key="9">
    <source>
        <dbReference type="PROSITE-ProRule" id="PRU00339"/>
    </source>
</evidence>
<evidence type="ECO:0000259" key="11">
    <source>
        <dbReference type="SMART" id="SM00382"/>
    </source>
</evidence>
<evidence type="ECO:0000256" key="4">
    <source>
        <dbReference type="ARBA" id="ARBA00022490"/>
    </source>
</evidence>
<dbReference type="SMART" id="SM00028">
    <property type="entry name" value="TPR"/>
    <property type="match status" value="3"/>
</dbReference>
<dbReference type="InterPro" id="IPR041569">
    <property type="entry name" value="AAA_lid_3"/>
</dbReference>
<dbReference type="InterPro" id="IPR003959">
    <property type="entry name" value="ATPase_AAA_core"/>
</dbReference>
<evidence type="ECO:0000256" key="6">
    <source>
        <dbReference type="ARBA" id="ARBA00022840"/>
    </source>
</evidence>
<dbReference type="Pfam" id="PF17862">
    <property type="entry name" value="AAA_lid_3"/>
    <property type="match status" value="1"/>
</dbReference>
<protein>
    <submittedName>
        <fullName evidence="12">Proteasome 26S subunit, ATPase 3</fullName>
    </submittedName>
</protein>
<dbReference type="Gene3D" id="2.40.50.140">
    <property type="entry name" value="Nucleic acid-binding proteins"/>
    <property type="match status" value="1"/>
</dbReference>